<dbReference type="AlphaFoldDB" id="A0A268EI87"/>
<sequence>MASHYGKLFVVMIMIDPMLLADLKQPFESPQHIAELKLDGIRAVLEVDDRVKMYTRHQNDISSRFTEVTSAAASAVLPGTTLDGELIISDLITGKPDFEAMMSRFQTKKVKQRTPGLTFVAFDILRYKGEDLRAHGLMERKEILHEALQENDVMKRIRFMEHSFISFFELCKQQKLEGIVIKKRDSKYYSGRRPKDIWQRVVVYEREKCVILGYSKRELAWLVGVERNGQLEPAGVVKYGLTEERRNKAFPIMVRHQTHETKDYVYIKPMVEATVRFRHWTKAGKMRLAVLEDVHL</sequence>
<dbReference type="CDD" id="cd07906">
    <property type="entry name" value="Adenylation_DNA_ligase_LigD_LigC"/>
    <property type="match status" value="1"/>
</dbReference>
<evidence type="ECO:0000256" key="1">
    <source>
        <dbReference type="ARBA" id="ARBA00007572"/>
    </source>
</evidence>
<reference evidence="5 6" key="1">
    <citation type="submission" date="2017-07" db="EMBL/GenBank/DDBJ databases">
        <title>Isolation and whole genome analysis of endospore-forming bacteria from heroin.</title>
        <authorList>
            <person name="Kalinowski J."/>
            <person name="Ahrens B."/>
            <person name="Al-Dilaimi A."/>
            <person name="Winkler A."/>
            <person name="Wibberg D."/>
            <person name="Schleenbecker U."/>
            <person name="Ruckert C."/>
            <person name="Wolfel R."/>
            <person name="Grass G."/>
        </authorList>
    </citation>
    <scope>NUCLEOTIDE SEQUENCE [LARGE SCALE GENOMIC DNA]</scope>
    <source>
        <strain evidence="5 6">7537-G1</strain>
    </source>
</reference>
<comment type="catalytic activity">
    <reaction evidence="3">
        <text>ATP + (deoxyribonucleotide)n-3'-hydroxyl + 5'-phospho-(deoxyribonucleotide)m = (deoxyribonucleotide)n+m + AMP + diphosphate.</text>
        <dbReference type="EC" id="6.5.1.1"/>
    </reaction>
</comment>
<evidence type="ECO:0000256" key="2">
    <source>
        <dbReference type="ARBA" id="ARBA00022598"/>
    </source>
</evidence>
<dbReference type="GO" id="GO:0003910">
    <property type="term" value="F:DNA ligase (ATP) activity"/>
    <property type="evidence" value="ECO:0007669"/>
    <property type="project" value="UniProtKB-EC"/>
</dbReference>
<dbReference type="Proteomes" id="UP000215596">
    <property type="component" value="Unassembled WGS sequence"/>
</dbReference>
<dbReference type="InterPro" id="IPR012340">
    <property type="entry name" value="NA-bd_OB-fold"/>
</dbReference>
<dbReference type="GO" id="GO:0006310">
    <property type="term" value="P:DNA recombination"/>
    <property type="evidence" value="ECO:0007669"/>
    <property type="project" value="InterPro"/>
</dbReference>
<evidence type="ECO:0000256" key="3">
    <source>
        <dbReference type="ARBA" id="ARBA00034003"/>
    </source>
</evidence>
<comment type="caution">
    <text evidence="5">The sequence shown here is derived from an EMBL/GenBank/DDBJ whole genome shotgun (WGS) entry which is preliminary data.</text>
</comment>
<evidence type="ECO:0000259" key="4">
    <source>
        <dbReference type="PROSITE" id="PS50160"/>
    </source>
</evidence>
<accession>A0A268EI87</accession>
<keyword evidence="2" id="KW-0436">Ligase</keyword>
<dbReference type="PROSITE" id="PS00697">
    <property type="entry name" value="DNA_LIGASE_A1"/>
    <property type="match status" value="1"/>
</dbReference>
<dbReference type="InterPro" id="IPR012310">
    <property type="entry name" value="DNA_ligase_ATP-dep_cent"/>
</dbReference>
<dbReference type="GO" id="GO:0006281">
    <property type="term" value="P:DNA repair"/>
    <property type="evidence" value="ECO:0007669"/>
    <property type="project" value="InterPro"/>
</dbReference>
<gene>
    <name evidence="5" type="ORF">CHH67_21220</name>
</gene>
<dbReference type="PANTHER" id="PTHR45674">
    <property type="entry name" value="DNA LIGASE 1/3 FAMILY MEMBER"/>
    <property type="match status" value="1"/>
</dbReference>
<evidence type="ECO:0000313" key="5">
    <source>
        <dbReference type="EMBL" id="PAD72831.1"/>
    </source>
</evidence>
<dbReference type="GO" id="GO:0005524">
    <property type="term" value="F:ATP binding"/>
    <property type="evidence" value="ECO:0007669"/>
    <property type="project" value="InterPro"/>
</dbReference>
<dbReference type="PANTHER" id="PTHR45674:SF4">
    <property type="entry name" value="DNA LIGASE 1"/>
    <property type="match status" value="1"/>
</dbReference>
<dbReference type="InterPro" id="IPR050191">
    <property type="entry name" value="ATP-dep_DNA_ligase"/>
</dbReference>
<dbReference type="Pfam" id="PF01068">
    <property type="entry name" value="DNA_ligase_A_M"/>
    <property type="match status" value="1"/>
</dbReference>
<protein>
    <recommendedName>
        <fullName evidence="4">ATP-dependent DNA ligase family profile domain-containing protein</fullName>
    </recommendedName>
</protein>
<organism evidence="5 6">
    <name type="scientific">Paenibacillus campinasensis</name>
    <dbReference type="NCBI Taxonomy" id="66347"/>
    <lineage>
        <taxon>Bacteria</taxon>
        <taxon>Bacillati</taxon>
        <taxon>Bacillota</taxon>
        <taxon>Bacilli</taxon>
        <taxon>Bacillales</taxon>
        <taxon>Paenibacillaceae</taxon>
        <taxon>Paenibacillus</taxon>
    </lineage>
</organism>
<dbReference type="EMBL" id="NPBY01000074">
    <property type="protein sequence ID" value="PAD72831.1"/>
    <property type="molecule type" value="Genomic_DNA"/>
</dbReference>
<feature type="domain" description="ATP-dependent DNA ligase family profile" evidence="4">
    <location>
        <begin position="110"/>
        <end position="201"/>
    </location>
</feature>
<name>A0A268EI87_9BACL</name>
<dbReference type="Gene3D" id="2.40.50.140">
    <property type="entry name" value="Nucleic acid-binding proteins"/>
    <property type="match status" value="1"/>
</dbReference>
<dbReference type="PROSITE" id="PS50160">
    <property type="entry name" value="DNA_LIGASE_A3"/>
    <property type="match status" value="1"/>
</dbReference>
<dbReference type="InterPro" id="IPR016059">
    <property type="entry name" value="DNA_ligase_ATP-dep_CS"/>
</dbReference>
<dbReference type="Gene3D" id="3.30.1490.70">
    <property type="match status" value="1"/>
</dbReference>
<dbReference type="Gene3D" id="3.30.470.30">
    <property type="entry name" value="DNA ligase/mRNA capping enzyme"/>
    <property type="match status" value="1"/>
</dbReference>
<comment type="similarity">
    <text evidence="1">Belongs to the ATP-dependent DNA ligase family.</text>
</comment>
<evidence type="ECO:0000313" key="6">
    <source>
        <dbReference type="Proteomes" id="UP000215596"/>
    </source>
</evidence>
<proteinExistence type="inferred from homology"/>
<dbReference type="SUPFAM" id="SSF56091">
    <property type="entry name" value="DNA ligase/mRNA capping enzyme, catalytic domain"/>
    <property type="match status" value="1"/>
</dbReference>